<comment type="caution">
    <text evidence="1">The sequence shown here is derived from an EMBL/GenBank/DDBJ whole genome shotgun (WGS) entry which is preliminary data.</text>
</comment>
<proteinExistence type="predicted"/>
<evidence type="ECO:0000313" key="2">
    <source>
        <dbReference type="Proteomes" id="UP000536179"/>
    </source>
</evidence>
<accession>A0A7W5E5D3</accession>
<protein>
    <submittedName>
        <fullName evidence="1">Uncharacterized protein</fullName>
    </submittedName>
</protein>
<reference evidence="1 2" key="1">
    <citation type="submission" date="2020-08" db="EMBL/GenBank/DDBJ databases">
        <title>Genomic Encyclopedia of Type Strains, Phase III (KMG-III): the genomes of soil and plant-associated and newly described type strains.</title>
        <authorList>
            <person name="Whitman W."/>
        </authorList>
    </citation>
    <scope>NUCLEOTIDE SEQUENCE [LARGE SCALE GENOMIC DNA]</scope>
    <source>
        <strain evidence="1 2">CECT 8075</strain>
    </source>
</reference>
<evidence type="ECO:0000313" key="1">
    <source>
        <dbReference type="EMBL" id="MBB3210515.1"/>
    </source>
</evidence>
<dbReference type="EMBL" id="JACHXU010000040">
    <property type="protein sequence ID" value="MBB3210515.1"/>
    <property type="molecule type" value="Genomic_DNA"/>
</dbReference>
<gene>
    <name evidence="1" type="ORF">FHS27_006362</name>
</gene>
<sequence>MMTKGGTAQAFFTPHLASVYTRKTVHDNGRPFVCVVWTDATRLGWVVKRFLGDCENSRRQCEPQNRILTNRRDQSSIVSSLALKW</sequence>
<organism evidence="1 2">
    <name type="scientific">Aporhodopirellula rubra</name>
    <dbReference type="NCBI Taxonomy" id="980271"/>
    <lineage>
        <taxon>Bacteria</taxon>
        <taxon>Pseudomonadati</taxon>
        <taxon>Planctomycetota</taxon>
        <taxon>Planctomycetia</taxon>
        <taxon>Pirellulales</taxon>
        <taxon>Pirellulaceae</taxon>
        <taxon>Aporhodopirellula</taxon>
    </lineage>
</organism>
<dbReference type="Proteomes" id="UP000536179">
    <property type="component" value="Unassembled WGS sequence"/>
</dbReference>
<dbReference type="AlphaFoldDB" id="A0A7W5E5D3"/>
<keyword evidence="2" id="KW-1185">Reference proteome</keyword>
<name>A0A7W5E5D3_9BACT</name>